<evidence type="ECO:0000313" key="8">
    <source>
        <dbReference type="Proteomes" id="UP000429607"/>
    </source>
</evidence>
<reference evidence="8 10" key="1">
    <citation type="submission" date="2018-09" db="EMBL/GenBank/DDBJ databases">
        <title>Genomic investigation of the strawberry pathogen Phytophthora fragariae indicates pathogenicity is determined by transcriptional variation in three key races.</title>
        <authorList>
            <person name="Adams T.M."/>
            <person name="Armitage A.D."/>
            <person name="Sobczyk M.K."/>
            <person name="Bates H.J."/>
            <person name="Dunwell J.M."/>
            <person name="Nellist C.F."/>
            <person name="Harrison R.J."/>
        </authorList>
    </citation>
    <scope>NUCLEOTIDE SEQUENCE [LARGE SCALE GENOMIC DNA]</scope>
    <source>
        <strain evidence="6 8">SCRP249</strain>
        <strain evidence="5 10">SCRP324</strain>
        <strain evidence="7 9">SCRP333</strain>
    </source>
</reference>
<dbReference type="PANTHER" id="PTHR24178">
    <property type="entry name" value="MOLTING PROTEIN MLT-4"/>
    <property type="match status" value="1"/>
</dbReference>
<feature type="compositionally biased region" description="Low complexity" evidence="4">
    <location>
        <begin position="810"/>
        <end position="819"/>
    </location>
</feature>
<dbReference type="EMBL" id="QXFT01000078">
    <property type="protein sequence ID" value="KAE9356147.1"/>
    <property type="molecule type" value="Genomic_DNA"/>
</dbReference>
<dbReference type="Pfam" id="PF12796">
    <property type="entry name" value="Ank_2"/>
    <property type="match status" value="2"/>
</dbReference>
<gene>
    <name evidence="6" type="ORF">PR001_g1444</name>
    <name evidence="5" type="ORF">PR002_g2508</name>
    <name evidence="7" type="ORF">PR003_g2479</name>
</gene>
<dbReference type="PANTHER" id="PTHR24178:SF41">
    <property type="entry name" value="ANKYRIN-2 ISOFORM X1"/>
    <property type="match status" value="1"/>
</dbReference>
<evidence type="ECO:0000313" key="7">
    <source>
        <dbReference type="EMBL" id="KAE9356147.1"/>
    </source>
</evidence>
<feature type="region of interest" description="Disordered" evidence="4">
    <location>
        <begin position="78"/>
        <end position="157"/>
    </location>
</feature>
<dbReference type="EMBL" id="QXFU01000085">
    <property type="protein sequence ID" value="KAE9044939.1"/>
    <property type="molecule type" value="Genomic_DNA"/>
</dbReference>
<organism evidence="6 8">
    <name type="scientific">Phytophthora rubi</name>
    <dbReference type="NCBI Taxonomy" id="129364"/>
    <lineage>
        <taxon>Eukaryota</taxon>
        <taxon>Sar</taxon>
        <taxon>Stramenopiles</taxon>
        <taxon>Oomycota</taxon>
        <taxon>Peronosporomycetes</taxon>
        <taxon>Peronosporales</taxon>
        <taxon>Peronosporaceae</taxon>
        <taxon>Phytophthora</taxon>
    </lineage>
</organism>
<protein>
    <submittedName>
        <fullName evidence="6">Uncharacterized protein</fullName>
    </submittedName>
</protein>
<dbReference type="PROSITE" id="PS50088">
    <property type="entry name" value="ANK_REPEAT"/>
    <property type="match status" value="2"/>
</dbReference>
<accession>A0A6A3PD06</accession>
<name>A0A6A3PD06_9STRA</name>
<evidence type="ECO:0000256" key="1">
    <source>
        <dbReference type="ARBA" id="ARBA00022737"/>
    </source>
</evidence>
<feature type="compositionally biased region" description="Acidic residues" evidence="4">
    <location>
        <begin position="196"/>
        <end position="216"/>
    </location>
</feature>
<dbReference type="Proteomes" id="UP000434957">
    <property type="component" value="Unassembled WGS sequence"/>
</dbReference>
<evidence type="ECO:0000313" key="5">
    <source>
        <dbReference type="EMBL" id="KAE9044939.1"/>
    </source>
</evidence>
<evidence type="ECO:0000313" key="6">
    <source>
        <dbReference type="EMBL" id="KAE9051443.1"/>
    </source>
</evidence>
<feature type="repeat" description="ANK" evidence="3">
    <location>
        <begin position="660"/>
        <end position="692"/>
    </location>
</feature>
<dbReference type="PROSITE" id="PS50297">
    <property type="entry name" value="ANK_REP_REGION"/>
    <property type="match status" value="2"/>
</dbReference>
<feature type="repeat" description="ANK" evidence="3">
    <location>
        <begin position="535"/>
        <end position="567"/>
    </location>
</feature>
<keyword evidence="9" id="KW-1185">Reference proteome</keyword>
<feature type="compositionally biased region" description="Basic and acidic residues" evidence="4">
    <location>
        <begin position="820"/>
        <end position="830"/>
    </location>
</feature>
<evidence type="ECO:0000256" key="3">
    <source>
        <dbReference type="PROSITE-ProRule" id="PRU00023"/>
    </source>
</evidence>
<proteinExistence type="predicted"/>
<dbReference type="Proteomes" id="UP000435112">
    <property type="component" value="Unassembled WGS sequence"/>
</dbReference>
<comment type="caution">
    <text evidence="6">The sequence shown here is derived from an EMBL/GenBank/DDBJ whole genome shotgun (WGS) entry which is preliminary data.</text>
</comment>
<dbReference type="InterPro" id="IPR002110">
    <property type="entry name" value="Ankyrin_rpt"/>
</dbReference>
<keyword evidence="1" id="KW-0677">Repeat</keyword>
<feature type="region of interest" description="Disordered" evidence="4">
    <location>
        <begin position="810"/>
        <end position="830"/>
    </location>
</feature>
<dbReference type="OrthoDB" id="539213at2759"/>
<keyword evidence="2 3" id="KW-0040">ANK repeat</keyword>
<dbReference type="EMBL" id="QXFV01000044">
    <property type="protein sequence ID" value="KAE9051443.1"/>
    <property type="molecule type" value="Genomic_DNA"/>
</dbReference>
<evidence type="ECO:0000256" key="2">
    <source>
        <dbReference type="ARBA" id="ARBA00023043"/>
    </source>
</evidence>
<dbReference type="SMART" id="SM00248">
    <property type="entry name" value="ANK"/>
    <property type="match status" value="8"/>
</dbReference>
<dbReference type="Gene3D" id="1.25.40.20">
    <property type="entry name" value="Ankyrin repeat-containing domain"/>
    <property type="match status" value="4"/>
</dbReference>
<dbReference type="InterPro" id="IPR036770">
    <property type="entry name" value="Ankyrin_rpt-contain_sf"/>
</dbReference>
<evidence type="ECO:0000313" key="9">
    <source>
        <dbReference type="Proteomes" id="UP000434957"/>
    </source>
</evidence>
<dbReference type="AlphaFoldDB" id="A0A6A3PD06"/>
<evidence type="ECO:0000313" key="10">
    <source>
        <dbReference type="Proteomes" id="UP000435112"/>
    </source>
</evidence>
<dbReference type="Proteomes" id="UP000429607">
    <property type="component" value="Unassembled WGS sequence"/>
</dbReference>
<sequence length="967" mass="107622">MSKPTALAAFAASQQRGGLSKTETGGRNLTQVKIPSLNALGDAIGDVGTNRNQLKGLNPLGEIKGLGSPVKPLKVLNELRTSGEGASPSHKLVASAGSSTPSEPDKVNAGSNSESIKKQAPRRRSSAKPLASTSIQGGKAADEIAPNADEVVRKEQDEVATKAVDVAAQLNAETSSVRDETSPTESAATGVKAPPGDDDSDDDDFNFDDVEGEEEDAKAKADSGEQGESSTCVTAAKPAAVNVDDLYDYPPDLSNEATHNKQPKMFLPRASEIELFHVVLAEDTDQLERFLEEISPQEMLDIVDSAGRNLYHYAALSKDKLVQDLIFQHVNSYRDREFEMELKALMRKKDQTNRWMQENKSNGNGWVPPRVKELQREMTKQKCVDWARICSSVDENGRSFFHYFATTASLVPIEDDYEFCSVLRSKPTILSTKDNFKKLALHYAVESGNLKQVKWYFQMGVRLSQADVDLLFSFNVSRVMENTILRHLESIDIQNYYSLASRGDIEENGNYCDPGVSTFVLAKLQRITDDSAGRLHQLPLHRAAMFGNVRAVELLLEEGADPSARDANQWTPLHYCAEEASENHLTIARLLMETPQSVDVNARSLKGRSPLHVAVHSRKRKMLHDYDDTHLTRASSVKDRVSFVAYLHECKADLDLRDASGATPLLLACRGDDVDVAEFLLRAGSDPTVRGDNRWNPLHFAAIRGNPSMVSFLQFWDADSRLWNDSPGIQGRKPMDVAKSDDVRQILVNLWTECYSGNVDQVRRLLLAHSKRGPKPPEQIRFVSVKDKTAQTERSPLHLTVVGYMDALQSQETSSSSNSSREERLKYTKSSELKRTAPSRFLQVVILLLQAGADLCGADKWGITPLMLAASLKDTVLMETLLDRISEEDDLLAIDAQGNTALHHSYAFCQAQVSTMLEDQMDDVEIENKLGKSPFEMTGYHEKVYPKEYRDFLKRQQNLRRRQQDFK</sequence>
<evidence type="ECO:0000256" key="4">
    <source>
        <dbReference type="SAM" id="MobiDB-lite"/>
    </source>
</evidence>
<dbReference type="SUPFAM" id="SSF48403">
    <property type="entry name" value="Ankyrin repeat"/>
    <property type="match status" value="2"/>
</dbReference>
<feature type="region of interest" description="Disordered" evidence="4">
    <location>
        <begin position="169"/>
        <end position="232"/>
    </location>
</feature>